<dbReference type="EMBL" id="FNNO01000011">
    <property type="protein sequence ID" value="SDX21191.1"/>
    <property type="molecule type" value="Genomic_DNA"/>
</dbReference>
<dbReference type="InterPro" id="IPR002625">
    <property type="entry name" value="Smr_dom"/>
</dbReference>
<gene>
    <name evidence="2" type="ORF">SAMN05444410_1114</name>
</gene>
<comment type="caution">
    <text evidence="2">The sequence shown here is derived from an EMBL/GenBank/DDBJ whole genome shotgun (WGS) entry which is preliminary data.</text>
</comment>
<sequence length="342" mass="40512">MKYQVGDEIIVLHSNEEGKVIEVMNDKMVLIEVRGVKFPAYMDQIDFPYFKRFTEKKLVPEKKQAPKTYIDQVPKEKPQPNHIQVANGVWLTLVPKFALDDFNDEVVELLKIYLVNRTDKAYRFVYKQQFFNETNFELENEVLAFHDFYLHDIPFEAVNDSPSFSIDFSLAKPEKRKASHFETQLKLKTKQLFRKIEELKEKNEPVISYPLFDTYPDQVEDDKPEWSSLAAKGYKVYDASKARQYLPPARSVVDLHIEKLTNDWKQLSNFEIITIQLKEFEKWYELAIAHRQPSLIIIHGVGTGKLRDEIHDLLKSRREVKHFINQYDPRFGYDATEIFFQY</sequence>
<feature type="domain" description="Smr" evidence="1">
    <location>
        <begin position="280"/>
        <end position="323"/>
    </location>
</feature>
<reference evidence="2 3" key="1">
    <citation type="submission" date="2016-10" db="EMBL/GenBank/DDBJ databases">
        <authorList>
            <person name="Varghese N."/>
            <person name="Submissions S."/>
        </authorList>
    </citation>
    <scope>NUCLEOTIDE SEQUENCE [LARGE SCALE GENOMIC DNA]</scope>
    <source>
        <strain evidence="2 3">DSM 25353</strain>
    </source>
</reference>
<dbReference type="Gene3D" id="3.30.1370.110">
    <property type="match status" value="1"/>
</dbReference>
<dbReference type="Pfam" id="PF01713">
    <property type="entry name" value="Smr"/>
    <property type="match status" value="1"/>
</dbReference>
<dbReference type="AlphaFoldDB" id="A0A8X8IGB7"/>
<evidence type="ECO:0000313" key="3">
    <source>
        <dbReference type="Proteomes" id="UP000198711"/>
    </source>
</evidence>
<accession>A0A8X8IGB7</accession>
<evidence type="ECO:0000259" key="1">
    <source>
        <dbReference type="Pfam" id="PF01713"/>
    </source>
</evidence>
<dbReference type="Proteomes" id="UP000198711">
    <property type="component" value="Unassembled WGS sequence"/>
</dbReference>
<name>A0A8X8IGB7_9BACT</name>
<dbReference type="RefSeq" id="WP_092724405.1">
    <property type="nucleotide sequence ID" value="NZ_FNNO01000011.1"/>
</dbReference>
<dbReference type="InterPro" id="IPR036063">
    <property type="entry name" value="Smr_dom_sf"/>
</dbReference>
<protein>
    <submittedName>
        <fullName evidence="2">Smr domain-containing protein</fullName>
    </submittedName>
</protein>
<keyword evidence="3" id="KW-1185">Reference proteome</keyword>
<evidence type="ECO:0000313" key="2">
    <source>
        <dbReference type="EMBL" id="SDX21191.1"/>
    </source>
</evidence>
<proteinExistence type="predicted"/>
<organism evidence="2 3">
    <name type="scientific">Hydrobacter penzbergensis</name>
    <dbReference type="NCBI Taxonomy" id="1235997"/>
    <lineage>
        <taxon>Bacteria</taxon>
        <taxon>Pseudomonadati</taxon>
        <taxon>Bacteroidota</taxon>
        <taxon>Chitinophagia</taxon>
        <taxon>Chitinophagales</taxon>
        <taxon>Chitinophagaceae</taxon>
        <taxon>Hydrobacter</taxon>
    </lineage>
</organism>